<dbReference type="EMBL" id="BGPR01000372">
    <property type="protein sequence ID" value="GBM16366.1"/>
    <property type="molecule type" value="Genomic_DNA"/>
</dbReference>
<sequence length="91" mass="10778">MPAAANNGPLSLLTDLATLATNRRFPKMQFFCRYHYEESRSGFLQRFLCDVTHCQKHYKYTAVVFDGERVWSANDLRDHLDFRLQCELESW</sequence>
<evidence type="ECO:0000313" key="2">
    <source>
        <dbReference type="Proteomes" id="UP000499080"/>
    </source>
</evidence>
<accession>A0A4Y2DK46</accession>
<proteinExistence type="predicted"/>
<organism evidence="1 2">
    <name type="scientific">Araneus ventricosus</name>
    <name type="common">Orbweaver spider</name>
    <name type="synonym">Epeira ventricosa</name>
    <dbReference type="NCBI Taxonomy" id="182803"/>
    <lineage>
        <taxon>Eukaryota</taxon>
        <taxon>Metazoa</taxon>
        <taxon>Ecdysozoa</taxon>
        <taxon>Arthropoda</taxon>
        <taxon>Chelicerata</taxon>
        <taxon>Arachnida</taxon>
        <taxon>Araneae</taxon>
        <taxon>Araneomorphae</taxon>
        <taxon>Entelegynae</taxon>
        <taxon>Araneoidea</taxon>
        <taxon>Araneidae</taxon>
        <taxon>Araneus</taxon>
    </lineage>
</organism>
<name>A0A4Y2DK46_ARAVE</name>
<dbReference type="AlphaFoldDB" id="A0A4Y2DK46"/>
<keyword evidence="2" id="KW-1185">Reference proteome</keyword>
<gene>
    <name evidence="1" type="ORF">AVEN_28325_1</name>
</gene>
<dbReference type="Proteomes" id="UP000499080">
    <property type="component" value="Unassembled WGS sequence"/>
</dbReference>
<reference evidence="1 2" key="1">
    <citation type="journal article" date="2019" name="Sci. Rep.">
        <title>Orb-weaving spider Araneus ventricosus genome elucidates the spidroin gene catalogue.</title>
        <authorList>
            <person name="Kono N."/>
            <person name="Nakamura H."/>
            <person name="Ohtoshi R."/>
            <person name="Moran D.A.P."/>
            <person name="Shinohara A."/>
            <person name="Yoshida Y."/>
            <person name="Fujiwara M."/>
            <person name="Mori M."/>
            <person name="Tomita M."/>
            <person name="Arakawa K."/>
        </authorList>
    </citation>
    <scope>NUCLEOTIDE SEQUENCE [LARGE SCALE GENOMIC DNA]</scope>
</reference>
<comment type="caution">
    <text evidence="1">The sequence shown here is derived from an EMBL/GenBank/DDBJ whole genome shotgun (WGS) entry which is preliminary data.</text>
</comment>
<protein>
    <submittedName>
        <fullName evidence="1">Uncharacterized protein</fullName>
    </submittedName>
</protein>
<evidence type="ECO:0000313" key="1">
    <source>
        <dbReference type="EMBL" id="GBM16366.1"/>
    </source>
</evidence>